<evidence type="ECO:0000313" key="2">
    <source>
        <dbReference type="EMBL" id="KAK9824194.1"/>
    </source>
</evidence>
<feature type="transmembrane region" description="Helical" evidence="1">
    <location>
        <begin position="264"/>
        <end position="285"/>
    </location>
</feature>
<comment type="caution">
    <text evidence="2">The sequence shown here is derived from an EMBL/GenBank/DDBJ whole genome shotgun (WGS) entry which is preliminary data.</text>
</comment>
<name>A0AAW1QRW3_9CHLO</name>
<keyword evidence="1" id="KW-1133">Transmembrane helix</keyword>
<gene>
    <name evidence="2" type="ORF">WJX72_008442</name>
</gene>
<evidence type="ECO:0000256" key="1">
    <source>
        <dbReference type="SAM" id="Phobius"/>
    </source>
</evidence>
<protein>
    <submittedName>
        <fullName evidence="2">Uncharacterized protein</fullName>
    </submittedName>
</protein>
<proteinExistence type="predicted"/>
<dbReference type="EMBL" id="JALJOR010000002">
    <property type="protein sequence ID" value="KAK9824194.1"/>
    <property type="molecule type" value="Genomic_DNA"/>
</dbReference>
<sequence length="329" mass="35823">MFTDAEVFSLCMLTEDGILVTASGLLQPGPFKLAFLGLYRSLAGGAVRAGRWCSAARIPNRQTLFIDLEDAIAAGCEALGAAPLPGVSHRDHDLSGSCGNHAKGAVAIGGRTSVVLRHRALMEALAAALAPYLASSAQSTIAHVAHMFLHPMTVDAASTALSRRRLAVPSQGGGSACHSIKPAEGEEDASLEARFGIWRAVSSTKVDGYFGVMVAVHFLIICFLPAYNMAQRAPYTWPAFAPCLLPCLAIAFRKRWYTRWREPILMVLLYWLLYVCMRNVAPTFIATVPMEKLTTPIWLMRITLGEYLAFIPLGWRVRLRLLIPLQGLV</sequence>
<feature type="transmembrane region" description="Helical" evidence="1">
    <location>
        <begin position="209"/>
        <end position="229"/>
    </location>
</feature>
<evidence type="ECO:0000313" key="3">
    <source>
        <dbReference type="Proteomes" id="UP001489004"/>
    </source>
</evidence>
<dbReference type="AlphaFoldDB" id="A0AAW1QRW3"/>
<reference evidence="2 3" key="1">
    <citation type="journal article" date="2024" name="Nat. Commun.">
        <title>Phylogenomics reveals the evolutionary origins of lichenization in chlorophyte algae.</title>
        <authorList>
            <person name="Puginier C."/>
            <person name="Libourel C."/>
            <person name="Otte J."/>
            <person name="Skaloud P."/>
            <person name="Haon M."/>
            <person name="Grisel S."/>
            <person name="Petersen M."/>
            <person name="Berrin J.G."/>
            <person name="Delaux P.M."/>
            <person name="Dal Grande F."/>
            <person name="Keller J."/>
        </authorList>
    </citation>
    <scope>NUCLEOTIDE SEQUENCE [LARGE SCALE GENOMIC DNA]</scope>
    <source>
        <strain evidence="2 3">SAG 2043</strain>
    </source>
</reference>
<keyword evidence="3" id="KW-1185">Reference proteome</keyword>
<keyword evidence="1" id="KW-0472">Membrane</keyword>
<keyword evidence="1" id="KW-0812">Transmembrane</keyword>
<feature type="transmembrane region" description="Helical" evidence="1">
    <location>
        <begin position="235"/>
        <end position="252"/>
    </location>
</feature>
<feature type="transmembrane region" description="Helical" evidence="1">
    <location>
        <begin position="297"/>
        <end position="315"/>
    </location>
</feature>
<dbReference type="Proteomes" id="UP001489004">
    <property type="component" value="Unassembled WGS sequence"/>
</dbReference>
<accession>A0AAW1QRW3</accession>
<organism evidence="2 3">
    <name type="scientific">[Myrmecia] bisecta</name>
    <dbReference type="NCBI Taxonomy" id="41462"/>
    <lineage>
        <taxon>Eukaryota</taxon>
        <taxon>Viridiplantae</taxon>
        <taxon>Chlorophyta</taxon>
        <taxon>core chlorophytes</taxon>
        <taxon>Trebouxiophyceae</taxon>
        <taxon>Trebouxiales</taxon>
        <taxon>Trebouxiaceae</taxon>
        <taxon>Myrmecia</taxon>
    </lineage>
</organism>